<feature type="compositionally biased region" description="Basic and acidic residues" evidence="1">
    <location>
        <begin position="1"/>
        <end position="18"/>
    </location>
</feature>
<dbReference type="PANTHER" id="PTHR31713">
    <property type="entry name" value="OS02G0177800 PROTEIN"/>
    <property type="match status" value="1"/>
</dbReference>
<dbReference type="EMBL" id="AP015037">
    <property type="protein sequence ID" value="BAT86106.1"/>
    <property type="molecule type" value="Genomic_DNA"/>
</dbReference>
<accession>A0A0S3RZW1</accession>
<feature type="region of interest" description="Disordered" evidence="1">
    <location>
        <begin position="1"/>
        <end position="27"/>
    </location>
</feature>
<evidence type="ECO:0000256" key="1">
    <source>
        <dbReference type="SAM" id="MobiDB-lite"/>
    </source>
</evidence>
<dbReference type="GO" id="GO:0005634">
    <property type="term" value="C:nucleus"/>
    <property type="evidence" value="ECO:0007669"/>
    <property type="project" value="TreeGrafter"/>
</dbReference>
<sequence>MESKRQSQEEDKRGDQKRSRQNSQLSETWRITRSSRCLLLNRNELMPYLEDSIRNITREVVELQLARLISSTQTEISGGRRFLKLVFRNELPDTIYTMSKLKARDNNPLEVALFDVESRFIVSDENDPLSSIKVKICVLNGEFASDGSENWSKDEFKSKILRQRENKGQLLKGDTVIALKNGVGFIHNEFTDNSFWIRTGRFRLGAMVAKSNMNDALIIREGISKPFRVKDYRSKLNKKKDPTLSDEIWHLKHISKKGKIFELLSEDGIHTVGDFLKELETNPLSLEEKLGKISSKTREEIYKQAKKAKHAESNTFNSDQTGQQACESSRGLLQIELINGAPDQDVQLPDFPQQDWIDELSQNDEFDPFHLT</sequence>
<dbReference type="InterPro" id="IPR046831">
    <property type="entry name" value="Calmodulin_bind_N"/>
</dbReference>
<evidence type="ECO:0000313" key="4">
    <source>
        <dbReference type="EMBL" id="BAT86106.1"/>
    </source>
</evidence>
<evidence type="ECO:0000313" key="5">
    <source>
        <dbReference type="Proteomes" id="UP000291084"/>
    </source>
</evidence>
<dbReference type="GO" id="GO:0043565">
    <property type="term" value="F:sequence-specific DNA binding"/>
    <property type="evidence" value="ECO:0007669"/>
    <property type="project" value="TreeGrafter"/>
</dbReference>
<keyword evidence="5" id="KW-1185">Reference proteome</keyword>
<proteinExistence type="predicted"/>
<dbReference type="InterPro" id="IPR046830">
    <property type="entry name" value="Calmod_bind_M"/>
</dbReference>
<name>A0A0S3RZW1_PHAAN</name>
<dbReference type="PANTHER" id="PTHR31713:SF92">
    <property type="entry name" value="CALMODULIN-BINDING PROTEIN"/>
    <property type="match status" value="1"/>
</dbReference>
<evidence type="ECO:0000259" key="3">
    <source>
        <dbReference type="Pfam" id="PF20451"/>
    </source>
</evidence>
<organism evidence="4 5">
    <name type="scientific">Vigna angularis var. angularis</name>
    <dbReference type="NCBI Taxonomy" id="157739"/>
    <lineage>
        <taxon>Eukaryota</taxon>
        <taxon>Viridiplantae</taxon>
        <taxon>Streptophyta</taxon>
        <taxon>Embryophyta</taxon>
        <taxon>Tracheophyta</taxon>
        <taxon>Spermatophyta</taxon>
        <taxon>Magnoliopsida</taxon>
        <taxon>eudicotyledons</taxon>
        <taxon>Gunneridae</taxon>
        <taxon>Pentapetalae</taxon>
        <taxon>rosids</taxon>
        <taxon>fabids</taxon>
        <taxon>Fabales</taxon>
        <taxon>Fabaceae</taxon>
        <taxon>Papilionoideae</taxon>
        <taxon>50 kb inversion clade</taxon>
        <taxon>NPAAA clade</taxon>
        <taxon>indigoferoid/millettioid clade</taxon>
        <taxon>Phaseoleae</taxon>
        <taxon>Vigna</taxon>
    </lineage>
</organism>
<dbReference type="GO" id="GO:0005516">
    <property type="term" value="F:calmodulin binding"/>
    <property type="evidence" value="ECO:0007669"/>
    <property type="project" value="InterPro"/>
</dbReference>
<dbReference type="OrthoDB" id="1604062at2759"/>
<reference evidence="4 5" key="1">
    <citation type="journal article" date="2015" name="Sci. Rep.">
        <title>The power of single molecule real-time sequencing technology in the de novo assembly of a eukaryotic genome.</title>
        <authorList>
            <person name="Sakai H."/>
            <person name="Naito K."/>
            <person name="Ogiso-Tanaka E."/>
            <person name="Takahashi Y."/>
            <person name="Iseki K."/>
            <person name="Muto C."/>
            <person name="Satou K."/>
            <person name="Teruya K."/>
            <person name="Shiroma A."/>
            <person name="Shimoji M."/>
            <person name="Hirano T."/>
            <person name="Itoh T."/>
            <person name="Kaga A."/>
            <person name="Tomooka N."/>
        </authorList>
    </citation>
    <scope>NUCLEOTIDE SEQUENCE [LARGE SCALE GENOMIC DNA]</scope>
    <source>
        <strain evidence="5">cv. Shumari</strain>
    </source>
</reference>
<dbReference type="AlphaFoldDB" id="A0A0S3RZW1"/>
<gene>
    <name evidence="4" type="primary">Vigan.04G372500</name>
    <name evidence="4" type="ORF">VIGAN_04372500</name>
</gene>
<dbReference type="Proteomes" id="UP000291084">
    <property type="component" value="Chromosome 4"/>
</dbReference>
<dbReference type="GO" id="GO:0003700">
    <property type="term" value="F:DNA-binding transcription factor activity"/>
    <property type="evidence" value="ECO:0007669"/>
    <property type="project" value="TreeGrafter"/>
</dbReference>
<dbReference type="InterPro" id="IPR012416">
    <property type="entry name" value="CBP60"/>
</dbReference>
<dbReference type="Pfam" id="PF07887">
    <property type="entry name" value="Calmodulin_bind"/>
    <property type="match status" value="1"/>
</dbReference>
<feature type="domain" description="Calmodulin binding protein-like N-terminal" evidence="2">
    <location>
        <begin position="83"/>
        <end position="231"/>
    </location>
</feature>
<feature type="domain" description="Calmodulin binding protein central" evidence="3">
    <location>
        <begin position="244"/>
        <end position="307"/>
    </location>
</feature>
<dbReference type="Pfam" id="PF20451">
    <property type="entry name" value="Calmod_bind_M"/>
    <property type="match status" value="1"/>
</dbReference>
<protein>
    <submittedName>
        <fullName evidence="4">Uncharacterized protein</fullName>
    </submittedName>
</protein>
<dbReference type="GO" id="GO:0080142">
    <property type="term" value="P:regulation of salicylic acid biosynthetic process"/>
    <property type="evidence" value="ECO:0007669"/>
    <property type="project" value="TreeGrafter"/>
</dbReference>
<evidence type="ECO:0000259" key="2">
    <source>
        <dbReference type="Pfam" id="PF07887"/>
    </source>
</evidence>